<dbReference type="EMBL" id="CM056743">
    <property type="protein sequence ID" value="KAJ8670384.1"/>
    <property type="molecule type" value="Genomic_DNA"/>
</dbReference>
<keyword evidence="2" id="KW-1185">Reference proteome</keyword>
<protein>
    <submittedName>
        <fullName evidence="1">Uncharacterized protein</fullName>
    </submittedName>
</protein>
<comment type="caution">
    <text evidence="1">The sequence shown here is derived from an EMBL/GenBank/DDBJ whole genome shotgun (WGS) entry which is preliminary data.</text>
</comment>
<evidence type="ECO:0000313" key="1">
    <source>
        <dbReference type="EMBL" id="KAJ8670384.1"/>
    </source>
</evidence>
<sequence>MLVPKAPIQCEDVSQESEGSERESMDPNYFYQHIQNIFRNDLQQLRLEIKDVLKVAVIEGRSKSIHNETMRNSSSMLVPKAPIQCEDVSQEPEGSERESMDPNYFYQHIQNIFRNDLQQLRLEIKDVLNVGSHCKCFGCIIAETLQESHLKSGGAMAPKDIRDRITDICKSMRLGRQEDAHEFFLSLLQTMNVYLATEFDVPAKDQPYHITPVDQIFGGCTMTGFKCTSCSHVVKRFDNTLCLSLDIREISSLECSLKRYFQAEIIREYKCDRCQERGRAVKRSCMYSAPRYLCLNLNRFDYFDNRKSKLCHEVEFGSHLNMTPFTIHRPDGVSEWSYELIIVIAHMGNGAGEGHYVTYAQTSNGIFHYFNDDQDVTESDPLKASNIAYILIYKLVSPSILVGPMSNLKELNATNSEDPRHHEPASKATHSEEIVIKLYEDNIAAVIEDRTKSIHIETMRNLSSMLVPKASIRCEDDRQHSELPLSTTTDNDWRADYGRKWLSVSDDDESHNIINVIERP</sequence>
<reference evidence="1" key="1">
    <citation type="submission" date="2023-04" db="EMBL/GenBank/DDBJ databases">
        <title>A chromosome-level genome assembly of the parasitoid wasp Eretmocerus hayati.</title>
        <authorList>
            <person name="Zhong Y."/>
            <person name="Liu S."/>
            <person name="Liu Y."/>
        </authorList>
    </citation>
    <scope>NUCLEOTIDE SEQUENCE</scope>
    <source>
        <strain evidence="1">ZJU_SS_LIU_2023</strain>
    </source>
</reference>
<evidence type="ECO:0000313" key="2">
    <source>
        <dbReference type="Proteomes" id="UP001239111"/>
    </source>
</evidence>
<name>A0ACC2NJ93_9HYME</name>
<accession>A0ACC2NJ93</accession>
<dbReference type="Proteomes" id="UP001239111">
    <property type="component" value="Chromosome 3"/>
</dbReference>
<organism evidence="1 2">
    <name type="scientific">Eretmocerus hayati</name>
    <dbReference type="NCBI Taxonomy" id="131215"/>
    <lineage>
        <taxon>Eukaryota</taxon>
        <taxon>Metazoa</taxon>
        <taxon>Ecdysozoa</taxon>
        <taxon>Arthropoda</taxon>
        <taxon>Hexapoda</taxon>
        <taxon>Insecta</taxon>
        <taxon>Pterygota</taxon>
        <taxon>Neoptera</taxon>
        <taxon>Endopterygota</taxon>
        <taxon>Hymenoptera</taxon>
        <taxon>Apocrita</taxon>
        <taxon>Proctotrupomorpha</taxon>
        <taxon>Chalcidoidea</taxon>
        <taxon>Aphelinidae</taxon>
        <taxon>Aphelininae</taxon>
        <taxon>Eretmocerus</taxon>
    </lineage>
</organism>
<proteinExistence type="predicted"/>
<gene>
    <name evidence="1" type="ORF">QAD02_001643</name>
</gene>